<proteinExistence type="predicted"/>
<evidence type="ECO:0000313" key="2">
    <source>
        <dbReference type="WBParaSite" id="ALUE_0002199701-mRNA-1"/>
    </source>
</evidence>
<dbReference type="Proteomes" id="UP000036681">
    <property type="component" value="Unplaced"/>
</dbReference>
<dbReference type="WBParaSite" id="ALUE_0002199701-mRNA-1">
    <property type="protein sequence ID" value="ALUE_0002199701-mRNA-1"/>
    <property type="gene ID" value="ALUE_0002199701"/>
</dbReference>
<organism evidence="1 2">
    <name type="scientific">Ascaris lumbricoides</name>
    <name type="common">Giant roundworm</name>
    <dbReference type="NCBI Taxonomy" id="6252"/>
    <lineage>
        <taxon>Eukaryota</taxon>
        <taxon>Metazoa</taxon>
        <taxon>Ecdysozoa</taxon>
        <taxon>Nematoda</taxon>
        <taxon>Chromadorea</taxon>
        <taxon>Rhabditida</taxon>
        <taxon>Spirurina</taxon>
        <taxon>Ascaridomorpha</taxon>
        <taxon>Ascaridoidea</taxon>
        <taxon>Ascarididae</taxon>
        <taxon>Ascaris</taxon>
    </lineage>
</organism>
<accession>A0A0M3ITB9</accession>
<protein>
    <submittedName>
        <fullName evidence="2">ANK_REP_REGION domain-containing protein</fullName>
    </submittedName>
</protein>
<name>A0A0M3ITB9_ASCLU</name>
<keyword evidence="1" id="KW-1185">Reference proteome</keyword>
<dbReference type="AlphaFoldDB" id="A0A0M3ITB9"/>
<reference evidence="2" key="1">
    <citation type="submission" date="2017-02" db="UniProtKB">
        <authorList>
            <consortium name="WormBaseParasite"/>
        </authorList>
    </citation>
    <scope>IDENTIFICATION</scope>
</reference>
<sequence>MSGLSLIRALDGSDMTETARILDISPVMICHYYSIISSTSDMSGLSLIRALDGSDMTETARILDISPEEVSSRDSEDRVALHYASETADASTFKRILDLDPSLIDCQDQNGFVFILLSSVLCGDYLMPSESRSSRLRHMQWSSARFRPYTF</sequence>
<evidence type="ECO:0000313" key="1">
    <source>
        <dbReference type="Proteomes" id="UP000036681"/>
    </source>
</evidence>